<evidence type="ECO:0000313" key="2">
    <source>
        <dbReference type="Proteomes" id="UP000664859"/>
    </source>
</evidence>
<sequence length="200" mass="22156">MATATFFQRIDVSALSLDLVAKKSKHGNLIFVKNESRSLMFQTPPLPIAWNVNVRSSDYGNYNCVLPMNLNGEKGLAFKMWLQAVGDHIKELVRRHGESILGSKVSVQHLDRMSLIKLPPASATANNLATTFLPKLAFDKETLDIETGVFDMSGNTLRAEDVAQGRRPERILEVLAIVLIDYVFVGTNGTVSMEFDMSVV</sequence>
<name>A0A835Z754_9STRA</name>
<dbReference type="AlphaFoldDB" id="A0A835Z754"/>
<accession>A0A835Z754</accession>
<keyword evidence="2" id="KW-1185">Reference proteome</keyword>
<gene>
    <name evidence="1" type="ORF">JKP88DRAFT_289828</name>
</gene>
<protein>
    <submittedName>
        <fullName evidence="1">Uncharacterized protein</fullName>
    </submittedName>
</protein>
<dbReference type="Proteomes" id="UP000664859">
    <property type="component" value="Unassembled WGS sequence"/>
</dbReference>
<dbReference type="EMBL" id="JAFCMP010000160">
    <property type="protein sequence ID" value="KAG5184549.1"/>
    <property type="molecule type" value="Genomic_DNA"/>
</dbReference>
<comment type="caution">
    <text evidence="1">The sequence shown here is derived from an EMBL/GenBank/DDBJ whole genome shotgun (WGS) entry which is preliminary data.</text>
</comment>
<reference evidence="1" key="1">
    <citation type="submission" date="2021-02" db="EMBL/GenBank/DDBJ databases">
        <title>First Annotated Genome of the Yellow-green Alga Tribonema minus.</title>
        <authorList>
            <person name="Mahan K.M."/>
        </authorList>
    </citation>
    <scope>NUCLEOTIDE SEQUENCE</scope>
    <source>
        <strain evidence="1">UTEX B ZZ1240</strain>
    </source>
</reference>
<organism evidence="1 2">
    <name type="scientific">Tribonema minus</name>
    <dbReference type="NCBI Taxonomy" id="303371"/>
    <lineage>
        <taxon>Eukaryota</taxon>
        <taxon>Sar</taxon>
        <taxon>Stramenopiles</taxon>
        <taxon>Ochrophyta</taxon>
        <taxon>PX clade</taxon>
        <taxon>Xanthophyceae</taxon>
        <taxon>Tribonematales</taxon>
        <taxon>Tribonemataceae</taxon>
        <taxon>Tribonema</taxon>
    </lineage>
</organism>
<evidence type="ECO:0000313" key="1">
    <source>
        <dbReference type="EMBL" id="KAG5184549.1"/>
    </source>
</evidence>
<proteinExistence type="predicted"/>